<organism evidence="3 4">
    <name type="scientific">Streptomyces uncialis</name>
    <dbReference type="NCBI Taxonomy" id="1048205"/>
    <lineage>
        <taxon>Bacteria</taxon>
        <taxon>Bacillati</taxon>
        <taxon>Actinomycetota</taxon>
        <taxon>Actinomycetes</taxon>
        <taxon>Kitasatosporales</taxon>
        <taxon>Streptomycetaceae</taxon>
        <taxon>Streptomyces</taxon>
    </lineage>
</organism>
<dbReference type="Pfam" id="PF13581">
    <property type="entry name" value="HATPase_c_2"/>
    <property type="match status" value="1"/>
</dbReference>
<evidence type="ECO:0000256" key="1">
    <source>
        <dbReference type="ARBA" id="ARBA00022527"/>
    </source>
</evidence>
<dbReference type="Proteomes" id="UP000186455">
    <property type="component" value="Unassembled WGS sequence"/>
</dbReference>
<name>A0A1Q4VBM8_9ACTN</name>
<proteinExistence type="predicted"/>
<evidence type="ECO:0000313" key="4">
    <source>
        <dbReference type="Proteomes" id="UP000186455"/>
    </source>
</evidence>
<dbReference type="AlphaFoldDB" id="A0A1Q4VBM8"/>
<dbReference type="InterPro" id="IPR050267">
    <property type="entry name" value="Anti-sigma-factor_SerPK"/>
</dbReference>
<dbReference type="InterPro" id="IPR036890">
    <property type="entry name" value="HATPase_C_sf"/>
</dbReference>
<evidence type="ECO:0000259" key="2">
    <source>
        <dbReference type="Pfam" id="PF13581"/>
    </source>
</evidence>
<keyword evidence="1" id="KW-0723">Serine/threonine-protein kinase</keyword>
<keyword evidence="1" id="KW-0808">Transferase</keyword>
<comment type="caution">
    <text evidence="3">The sequence shown here is derived from an EMBL/GenBank/DDBJ whole genome shotgun (WGS) entry which is preliminary data.</text>
</comment>
<dbReference type="SUPFAM" id="SSF55874">
    <property type="entry name" value="ATPase domain of HSP90 chaperone/DNA topoisomerase II/histidine kinase"/>
    <property type="match status" value="1"/>
</dbReference>
<reference evidence="3 4" key="1">
    <citation type="submission" date="2015-06" db="EMBL/GenBank/DDBJ databases">
        <title>Cloning and characterization of the uncialamcin biosynthetic gene cluster.</title>
        <authorList>
            <person name="Yan X."/>
            <person name="Huang T."/>
            <person name="Ge H."/>
            <person name="Shen B."/>
        </authorList>
    </citation>
    <scope>NUCLEOTIDE SEQUENCE [LARGE SCALE GENOMIC DNA]</scope>
    <source>
        <strain evidence="3 4">DCA2648</strain>
    </source>
</reference>
<sequence>MAVRYGLGSTPFAAHLIPPTTRCCYEARRFTDRTLARWGMQQVRDDAVQVVSELVANAARHGQRRRSDPDGTKPAVWLALAPRPRTLLCVVSDPGPRRPRLFPPSPLAERHRGLPIVEALSEDWGWSVDCGSRGKSVWARLPLPRD</sequence>
<dbReference type="Gene3D" id="3.30.565.10">
    <property type="entry name" value="Histidine kinase-like ATPase, C-terminal domain"/>
    <property type="match status" value="1"/>
</dbReference>
<keyword evidence="4" id="KW-1185">Reference proteome</keyword>
<dbReference type="CDD" id="cd16936">
    <property type="entry name" value="HATPase_RsbW-like"/>
    <property type="match status" value="1"/>
</dbReference>
<dbReference type="InterPro" id="IPR003594">
    <property type="entry name" value="HATPase_dom"/>
</dbReference>
<accession>A0A1Q4VBM8</accession>
<evidence type="ECO:0000313" key="3">
    <source>
        <dbReference type="EMBL" id="OKH95255.1"/>
    </source>
</evidence>
<dbReference type="STRING" id="1048205.AB852_11410"/>
<keyword evidence="1" id="KW-0418">Kinase</keyword>
<feature type="domain" description="Histidine kinase/HSP90-like ATPase" evidence="2">
    <location>
        <begin position="22"/>
        <end position="140"/>
    </location>
</feature>
<dbReference type="GO" id="GO:0004674">
    <property type="term" value="F:protein serine/threonine kinase activity"/>
    <property type="evidence" value="ECO:0007669"/>
    <property type="project" value="UniProtKB-KW"/>
</dbReference>
<gene>
    <name evidence="3" type="ORF">AB852_11410</name>
</gene>
<dbReference type="PANTHER" id="PTHR35526">
    <property type="entry name" value="ANTI-SIGMA-F FACTOR RSBW-RELATED"/>
    <property type="match status" value="1"/>
</dbReference>
<protein>
    <recommendedName>
        <fullName evidence="2">Histidine kinase/HSP90-like ATPase domain-containing protein</fullName>
    </recommendedName>
</protein>
<dbReference type="EMBL" id="LFBV01000002">
    <property type="protein sequence ID" value="OKH95255.1"/>
    <property type="molecule type" value="Genomic_DNA"/>
</dbReference>
<dbReference type="PANTHER" id="PTHR35526:SF3">
    <property type="entry name" value="ANTI-SIGMA-F FACTOR RSBW"/>
    <property type="match status" value="1"/>
</dbReference>